<evidence type="ECO:0000259" key="6">
    <source>
        <dbReference type="PROSITE" id="PS50883"/>
    </source>
</evidence>
<dbReference type="InterPro" id="IPR035965">
    <property type="entry name" value="PAS-like_dom_sf"/>
</dbReference>
<dbReference type="EC" id="3.1.4.52" evidence="8"/>
<dbReference type="Gene3D" id="3.30.70.270">
    <property type="match status" value="1"/>
</dbReference>
<dbReference type="SMART" id="SM00091">
    <property type="entry name" value="PAS"/>
    <property type="match status" value="2"/>
</dbReference>
<sequence length="1010" mass="115874">MRITCKIVLILMLQFTLSFSQAFASIPTISFQAEDNFPPFKFIQNNRFMGFEADLSNLIFRPEDYYIEYSTDIWENVYTRLKNGEIDTGGLVAVSEKRKSEVLFSKPVLKAYYAIYTKKDMEQLKIEDLKNYYVGVGRVQNSEELLKTRLNIMNYFSYTDIEKAIEALNRGEIQVLFESQEVVNYFLIKKGLSGEIVPRVTNLYPTEIVFGVSKKNPALVEYINRRMDELRANGIYEELYQKYFFTHSIYYNELRQKWLYIYGVIILSAIMIIFTLLHFYIINLKKKIYKEQGFSTSIVESANIFILIWKKDGALLKFNKYAQRVTGFSQDEVCGRKWMTTIIHESMHSMVLKMLDYNEDKSMTSLYEIPVLCKDSGSINIIWNNSAIYNEDEKPEMAVFMGIDITELKKAQNELKKSYKELETVYEELAVAEEELRNQYGELQSSKEALEESQGRYKLAVDGVNDGVWDFDFKTGKVFYSTRCKEMLGFNEGEVKDGLRAWAKYIHPEDIKTFKTIIMDHFEGENAHYSQELRLKTKDGGYKWILCRGKAVFDSDGKPVRAAGSLTDIDGRRKAEETIHNMAYYDMLTGLPNRTLLYERISSVSSQAARFSRKFAIIFMDLDNFKSINDTLGHDLGDKLLKNIADVLKENTKDKGILARLGGDEFVLLISKMKSIVDVTDAAEKILEVLQKPVEVEGSELYITSSMGIAIYPDDGTDARTLLKNADTAMYFAKETGKCNYRFYSSEMNDKIVNKANMEIKLRHAVKNNELGVFYQLQVDIQTGAVTGVEALARWEQSKYDFVSPDDFIPLAEETSLIVPIDEFVLKNACMQNKTWQDMGYPPVHVSVNISAHQFQYQNIIETIGCILDKTGMDPKWLVVEITESAALKDFDSTVKVINRLMEKGVQISLDDFGTGYSSLYYLKQLPINMLKIDKSFVAGITRDPKEENIINALIMLAHSMGIKVVAEGVETQEQLEFLRDKGCDIAQGFLFKKPMPPKDVEYLIKAGKL</sequence>
<dbReference type="Gene3D" id="3.20.20.450">
    <property type="entry name" value="EAL domain"/>
    <property type="match status" value="1"/>
</dbReference>
<dbReference type="Pfam" id="PF00990">
    <property type="entry name" value="GGDEF"/>
    <property type="match status" value="1"/>
</dbReference>
<dbReference type="InterPro" id="IPR035919">
    <property type="entry name" value="EAL_sf"/>
</dbReference>
<keyword evidence="3" id="KW-0732">Signal</keyword>
<dbReference type="SMART" id="SM00062">
    <property type="entry name" value="PBPb"/>
    <property type="match status" value="1"/>
</dbReference>
<feature type="chain" id="PRO_5006153158" evidence="3">
    <location>
        <begin position="25"/>
        <end position="1010"/>
    </location>
</feature>
<dbReference type="Gene3D" id="3.40.190.10">
    <property type="entry name" value="Periplasmic binding protein-like II"/>
    <property type="match status" value="2"/>
</dbReference>
<reference evidence="8 9" key="1">
    <citation type="submission" date="2015-09" db="EMBL/GenBank/DDBJ databases">
        <title>Genome sequence of Oxobacter pfennigii DSM 3222.</title>
        <authorList>
            <person name="Poehlein A."/>
            <person name="Bengelsdorf F.R."/>
            <person name="Schiel-Bengelsdorf B."/>
            <person name="Duerre P."/>
            <person name="Daniel R."/>
        </authorList>
    </citation>
    <scope>NUCLEOTIDE SEQUENCE [LARGE SCALE GENOMIC DNA]</scope>
    <source>
        <strain evidence="8 9">DSM 3222</strain>
    </source>
</reference>
<dbReference type="PANTHER" id="PTHR44757:SF2">
    <property type="entry name" value="BIOFILM ARCHITECTURE MAINTENANCE PROTEIN MBAA"/>
    <property type="match status" value="1"/>
</dbReference>
<feature type="domain" description="PAS" evidence="4">
    <location>
        <begin position="453"/>
        <end position="525"/>
    </location>
</feature>
<dbReference type="PROSITE" id="PS50113">
    <property type="entry name" value="PAC"/>
    <property type="match status" value="2"/>
</dbReference>
<dbReference type="FunFam" id="3.30.70.270:FF:000001">
    <property type="entry name" value="Diguanylate cyclase domain protein"/>
    <property type="match status" value="1"/>
</dbReference>
<evidence type="ECO:0000256" key="2">
    <source>
        <dbReference type="SAM" id="Phobius"/>
    </source>
</evidence>
<protein>
    <submittedName>
        <fullName evidence="8">Cyclic di-GMP phosphodiesterase Gmr</fullName>
        <ecNumber evidence="8">3.1.4.52</ecNumber>
    </submittedName>
</protein>
<dbReference type="InterPro" id="IPR000700">
    <property type="entry name" value="PAS-assoc_C"/>
</dbReference>
<dbReference type="SUPFAM" id="SSF53850">
    <property type="entry name" value="Periplasmic binding protein-like II"/>
    <property type="match status" value="1"/>
</dbReference>
<keyword evidence="8" id="KW-0378">Hydrolase</keyword>
<evidence type="ECO:0000259" key="5">
    <source>
        <dbReference type="PROSITE" id="PS50113"/>
    </source>
</evidence>
<feature type="transmembrane region" description="Helical" evidence="2">
    <location>
        <begin position="258"/>
        <end position="282"/>
    </location>
</feature>
<feature type="signal peptide" evidence="3">
    <location>
        <begin position="1"/>
        <end position="24"/>
    </location>
</feature>
<gene>
    <name evidence="8" type="primary">gmr_3</name>
    <name evidence="8" type="ORF">OXPF_38300</name>
</gene>
<dbReference type="InterPro" id="IPR043128">
    <property type="entry name" value="Rev_trsase/Diguanyl_cyclase"/>
</dbReference>
<dbReference type="PANTHER" id="PTHR44757">
    <property type="entry name" value="DIGUANYLATE CYCLASE DGCP"/>
    <property type="match status" value="1"/>
</dbReference>
<comment type="caution">
    <text evidence="8">The sequence shown here is derived from an EMBL/GenBank/DDBJ whole genome shotgun (WGS) entry which is preliminary data.</text>
</comment>
<dbReference type="CDD" id="cd00130">
    <property type="entry name" value="PAS"/>
    <property type="match status" value="2"/>
</dbReference>
<evidence type="ECO:0000313" key="8">
    <source>
        <dbReference type="EMBL" id="KPU42653.1"/>
    </source>
</evidence>
<dbReference type="SUPFAM" id="SSF55073">
    <property type="entry name" value="Nucleotide cyclase"/>
    <property type="match status" value="1"/>
</dbReference>
<dbReference type="EMBL" id="LKET01000062">
    <property type="protein sequence ID" value="KPU42653.1"/>
    <property type="molecule type" value="Genomic_DNA"/>
</dbReference>
<dbReference type="RefSeq" id="WP_054876793.1">
    <property type="nucleotide sequence ID" value="NZ_LKET01000062.1"/>
</dbReference>
<evidence type="ECO:0000313" key="9">
    <source>
        <dbReference type="Proteomes" id="UP000050326"/>
    </source>
</evidence>
<dbReference type="PROSITE" id="PS50887">
    <property type="entry name" value="GGDEF"/>
    <property type="match status" value="1"/>
</dbReference>
<dbReference type="GO" id="GO:0006355">
    <property type="term" value="P:regulation of DNA-templated transcription"/>
    <property type="evidence" value="ECO:0007669"/>
    <property type="project" value="InterPro"/>
</dbReference>
<organism evidence="8 9">
    <name type="scientific">Oxobacter pfennigii</name>
    <dbReference type="NCBI Taxonomy" id="36849"/>
    <lineage>
        <taxon>Bacteria</taxon>
        <taxon>Bacillati</taxon>
        <taxon>Bacillota</taxon>
        <taxon>Clostridia</taxon>
        <taxon>Eubacteriales</taxon>
        <taxon>Clostridiaceae</taxon>
        <taxon>Oxobacter</taxon>
    </lineage>
</organism>
<dbReference type="NCBIfam" id="TIGR00254">
    <property type="entry name" value="GGDEF"/>
    <property type="match status" value="1"/>
</dbReference>
<feature type="domain" description="GGDEF" evidence="7">
    <location>
        <begin position="613"/>
        <end position="746"/>
    </location>
</feature>
<feature type="coiled-coil region" evidence="1">
    <location>
        <begin position="405"/>
        <end position="453"/>
    </location>
</feature>
<keyword evidence="2" id="KW-0472">Membrane</keyword>
<keyword evidence="2" id="KW-1133">Transmembrane helix</keyword>
<dbReference type="Gene3D" id="3.30.450.20">
    <property type="entry name" value="PAS domain"/>
    <property type="match status" value="2"/>
</dbReference>
<accession>A0A0P8W2A0</accession>
<dbReference type="Pfam" id="PF00563">
    <property type="entry name" value="EAL"/>
    <property type="match status" value="1"/>
</dbReference>
<dbReference type="PATRIC" id="fig|36849.3.peg.4048"/>
<dbReference type="FunFam" id="3.20.20.450:FF:000001">
    <property type="entry name" value="Cyclic di-GMP phosphodiesterase yahA"/>
    <property type="match status" value="1"/>
</dbReference>
<feature type="domain" description="PAC" evidence="5">
    <location>
        <begin position="529"/>
        <end position="581"/>
    </location>
</feature>
<evidence type="ECO:0000256" key="3">
    <source>
        <dbReference type="SAM" id="SignalP"/>
    </source>
</evidence>
<feature type="domain" description="PAC" evidence="5">
    <location>
        <begin position="365"/>
        <end position="417"/>
    </location>
</feature>
<dbReference type="GO" id="GO:0071111">
    <property type="term" value="F:cyclic-guanylate-specific phosphodiesterase activity"/>
    <property type="evidence" value="ECO:0007669"/>
    <property type="project" value="UniProtKB-EC"/>
</dbReference>
<dbReference type="PROSITE" id="PS50883">
    <property type="entry name" value="EAL"/>
    <property type="match status" value="1"/>
</dbReference>
<dbReference type="SUPFAM" id="SSF141868">
    <property type="entry name" value="EAL domain-like"/>
    <property type="match status" value="1"/>
</dbReference>
<dbReference type="CDD" id="cd01948">
    <property type="entry name" value="EAL"/>
    <property type="match status" value="1"/>
</dbReference>
<dbReference type="InterPro" id="IPR000160">
    <property type="entry name" value="GGDEF_dom"/>
</dbReference>
<keyword evidence="9" id="KW-1185">Reference proteome</keyword>
<dbReference type="Pfam" id="PF00989">
    <property type="entry name" value="PAS"/>
    <property type="match status" value="1"/>
</dbReference>
<dbReference type="InterPro" id="IPR013767">
    <property type="entry name" value="PAS_fold"/>
</dbReference>
<dbReference type="SMART" id="SM00052">
    <property type="entry name" value="EAL"/>
    <property type="match status" value="1"/>
</dbReference>
<evidence type="ECO:0000259" key="4">
    <source>
        <dbReference type="PROSITE" id="PS50112"/>
    </source>
</evidence>
<dbReference type="InterPro" id="IPR013655">
    <property type="entry name" value="PAS_fold_3"/>
</dbReference>
<keyword evidence="1" id="KW-0175">Coiled coil</keyword>
<dbReference type="InterPro" id="IPR052155">
    <property type="entry name" value="Biofilm_reg_signaling"/>
</dbReference>
<feature type="domain" description="EAL" evidence="6">
    <location>
        <begin position="755"/>
        <end position="1009"/>
    </location>
</feature>
<dbReference type="CDD" id="cd01949">
    <property type="entry name" value="GGDEF"/>
    <property type="match status" value="1"/>
</dbReference>
<dbReference type="SMART" id="SM00086">
    <property type="entry name" value="PAC"/>
    <property type="match status" value="2"/>
</dbReference>
<dbReference type="InterPro" id="IPR000014">
    <property type="entry name" value="PAS"/>
</dbReference>
<dbReference type="STRING" id="36849.OXPF_38300"/>
<dbReference type="AlphaFoldDB" id="A0A0P8W2A0"/>
<dbReference type="InterPro" id="IPR001633">
    <property type="entry name" value="EAL_dom"/>
</dbReference>
<dbReference type="Pfam" id="PF08447">
    <property type="entry name" value="PAS_3"/>
    <property type="match status" value="1"/>
</dbReference>
<dbReference type="NCBIfam" id="TIGR00229">
    <property type="entry name" value="sensory_box"/>
    <property type="match status" value="2"/>
</dbReference>
<dbReference type="OrthoDB" id="9762141at2"/>
<dbReference type="PROSITE" id="PS50112">
    <property type="entry name" value="PAS"/>
    <property type="match status" value="2"/>
</dbReference>
<proteinExistence type="predicted"/>
<dbReference type="SUPFAM" id="SSF55785">
    <property type="entry name" value="PYP-like sensor domain (PAS domain)"/>
    <property type="match status" value="2"/>
</dbReference>
<dbReference type="InterPro" id="IPR029787">
    <property type="entry name" value="Nucleotide_cyclase"/>
</dbReference>
<dbReference type="InterPro" id="IPR001638">
    <property type="entry name" value="Solute-binding_3/MltF_N"/>
</dbReference>
<evidence type="ECO:0000256" key="1">
    <source>
        <dbReference type="SAM" id="Coils"/>
    </source>
</evidence>
<dbReference type="SMART" id="SM00267">
    <property type="entry name" value="GGDEF"/>
    <property type="match status" value="1"/>
</dbReference>
<evidence type="ECO:0000259" key="7">
    <source>
        <dbReference type="PROSITE" id="PS50887"/>
    </source>
</evidence>
<dbReference type="InterPro" id="IPR001610">
    <property type="entry name" value="PAC"/>
</dbReference>
<dbReference type="Pfam" id="PF00497">
    <property type="entry name" value="SBP_bac_3"/>
    <property type="match status" value="1"/>
</dbReference>
<keyword evidence="2" id="KW-0812">Transmembrane</keyword>
<feature type="domain" description="PAS" evidence="4">
    <location>
        <begin position="291"/>
        <end position="362"/>
    </location>
</feature>
<name>A0A0P8W2A0_9CLOT</name>
<dbReference type="Proteomes" id="UP000050326">
    <property type="component" value="Unassembled WGS sequence"/>
</dbReference>